<gene>
    <name evidence="1" type="ORF">MLD38_022552</name>
</gene>
<comment type="caution">
    <text evidence="1">The sequence shown here is derived from an EMBL/GenBank/DDBJ whole genome shotgun (WGS) entry which is preliminary data.</text>
</comment>
<protein>
    <submittedName>
        <fullName evidence="1">Uncharacterized protein</fullName>
    </submittedName>
</protein>
<reference evidence="2" key="1">
    <citation type="journal article" date="2023" name="Front. Plant Sci.">
        <title>Chromosomal-level genome assembly of Melastoma candidum provides insights into trichome evolution.</title>
        <authorList>
            <person name="Zhong Y."/>
            <person name="Wu W."/>
            <person name="Sun C."/>
            <person name="Zou P."/>
            <person name="Liu Y."/>
            <person name="Dai S."/>
            <person name="Zhou R."/>
        </authorList>
    </citation>
    <scope>NUCLEOTIDE SEQUENCE [LARGE SCALE GENOMIC DNA]</scope>
</reference>
<evidence type="ECO:0000313" key="2">
    <source>
        <dbReference type="Proteomes" id="UP001057402"/>
    </source>
</evidence>
<accession>A0ACB9QN09</accession>
<keyword evidence="2" id="KW-1185">Reference proteome</keyword>
<evidence type="ECO:0000313" key="1">
    <source>
        <dbReference type="EMBL" id="KAI4366710.1"/>
    </source>
</evidence>
<dbReference type="Proteomes" id="UP001057402">
    <property type="component" value="Chromosome 6"/>
</dbReference>
<sequence length="423" mass="47265">MRINERSRLEICHRYPVQSYTASGSIKFVLVPITDDEDVRLLCDFVMCNGDRVQEVYVTSVGSNSGNEEGAGSSRSKHGDIVRNEIVGVDVNAGSFNVVHDNPESSNVGKSFRRLSPVIEGASGYDGNEEDGDNEEEDDNEGDDGIENYGGDDYDLGARPPSTHGSHQPRRIHGNLNAVTDNYYDNLGTVTCWWSHATISDTTYKQLIHTCDFRMQKSSNECESLYYRPGFGNINQYNICAPPCNSGDGTIWRTHQGMCVFPVETTTRAYWAMNLVTKDMLRSTTTVRAGMHADTSTIPYRWIACSKELNTNWNDSNVSMLPLYWDMIAAGLRIWGGDVDSVVPVTATRYSLAQHKLATKVPWYPWCVKKHVSDGFIIACGRLDRSLRRADVRGAGHKVPLFKPRAALQLLQFLRGETLPKSR</sequence>
<proteinExistence type="predicted"/>
<name>A0ACB9QN09_9MYRT</name>
<organism evidence="1 2">
    <name type="scientific">Melastoma candidum</name>
    <dbReference type="NCBI Taxonomy" id="119954"/>
    <lineage>
        <taxon>Eukaryota</taxon>
        <taxon>Viridiplantae</taxon>
        <taxon>Streptophyta</taxon>
        <taxon>Embryophyta</taxon>
        <taxon>Tracheophyta</taxon>
        <taxon>Spermatophyta</taxon>
        <taxon>Magnoliopsida</taxon>
        <taxon>eudicotyledons</taxon>
        <taxon>Gunneridae</taxon>
        <taxon>Pentapetalae</taxon>
        <taxon>rosids</taxon>
        <taxon>malvids</taxon>
        <taxon>Myrtales</taxon>
        <taxon>Melastomataceae</taxon>
        <taxon>Melastomatoideae</taxon>
        <taxon>Melastomateae</taxon>
        <taxon>Melastoma</taxon>
    </lineage>
</organism>
<dbReference type="EMBL" id="CM042885">
    <property type="protein sequence ID" value="KAI4366710.1"/>
    <property type="molecule type" value="Genomic_DNA"/>
</dbReference>